<dbReference type="EMBL" id="MU128978">
    <property type="protein sequence ID" value="KAF9513014.1"/>
    <property type="molecule type" value="Genomic_DNA"/>
</dbReference>
<dbReference type="SUPFAM" id="SSF52540">
    <property type="entry name" value="P-loop containing nucleoside triphosphate hydrolases"/>
    <property type="match status" value="1"/>
</dbReference>
<dbReference type="GO" id="GO:0005525">
    <property type="term" value="F:GTP binding"/>
    <property type="evidence" value="ECO:0007669"/>
    <property type="project" value="InterPro"/>
</dbReference>
<dbReference type="Proteomes" id="UP000886523">
    <property type="component" value="Unassembled WGS sequence"/>
</dbReference>
<organism evidence="2 3">
    <name type="scientific">Hydnum rufescens UP504</name>
    <dbReference type="NCBI Taxonomy" id="1448309"/>
    <lineage>
        <taxon>Eukaryota</taxon>
        <taxon>Fungi</taxon>
        <taxon>Dikarya</taxon>
        <taxon>Basidiomycota</taxon>
        <taxon>Agaricomycotina</taxon>
        <taxon>Agaricomycetes</taxon>
        <taxon>Cantharellales</taxon>
        <taxon>Hydnaceae</taxon>
        <taxon>Hydnum</taxon>
    </lineage>
</organism>
<gene>
    <name evidence="2" type="ORF">BS47DRAFT_1393647</name>
</gene>
<dbReference type="AlphaFoldDB" id="A0A9P6AWB7"/>
<evidence type="ECO:0000259" key="1">
    <source>
        <dbReference type="Pfam" id="PF01926"/>
    </source>
</evidence>
<dbReference type="InterPro" id="IPR006073">
    <property type="entry name" value="GTP-bd"/>
</dbReference>
<proteinExistence type="predicted"/>
<keyword evidence="3" id="KW-1185">Reference proteome</keyword>
<evidence type="ECO:0000313" key="3">
    <source>
        <dbReference type="Proteomes" id="UP000886523"/>
    </source>
</evidence>
<dbReference type="OrthoDB" id="391988at2759"/>
<sequence>MSEGFPQMVEEHEPVDLAMDSELGDPQSFRARNFSMTSVRSNLLTHSWDRPGIYEIPDLCSYIMSTPPTPITHLKWCKNRDGVKHEFLLLKVERPDSGGTVWLRLERRLHENARAVKLCGDVSRLFDASRSQIQVEAEFTVRPLLQRLGVLLSILMEYSSYYKLYSENCYFFCAVVYENSRVNGAEGTNKKAYGHVAVSLFIALVFALGVDSTIDGPVTSSPLLMERLPNSVSVAQQPGQTVPKHPPSSLDISDVHIVQASSEQNGVSIWRTDPTHAFQGPLTHTTETLQKDCRFRILVVGKSGVGKSSLINAVFGAKNLTRTSDYAMKHDIDQELTFDDNRHLILHDSEGFFDGDIKNLQTVQEFIKRRSAERELKDRLHAIWLCCEVPVSGGRLFELGDEILLKDDSIKGILIGSLETGVSMLTVGDVSSCIPQVPIIVVFTKYDQLVIRKKADLARSLGHGGVEWERQAKETAAEAVKVSCEKPLNAVAGNKYTWTEVSNRDEYKDTIERLINLTMNSLLGVPAKATNPKTQATTGKENADRQYGSLKVEECDLLMRCHDDQGSDTLRTSKLAKNSVKSLSIL</sequence>
<comment type="caution">
    <text evidence="2">The sequence shown here is derived from an EMBL/GenBank/DDBJ whole genome shotgun (WGS) entry which is preliminary data.</text>
</comment>
<evidence type="ECO:0000313" key="2">
    <source>
        <dbReference type="EMBL" id="KAF9513014.1"/>
    </source>
</evidence>
<dbReference type="Gene3D" id="3.40.50.300">
    <property type="entry name" value="P-loop containing nucleotide triphosphate hydrolases"/>
    <property type="match status" value="1"/>
</dbReference>
<feature type="domain" description="G" evidence="1">
    <location>
        <begin position="296"/>
        <end position="370"/>
    </location>
</feature>
<name>A0A9P6AWB7_9AGAM</name>
<protein>
    <recommendedName>
        <fullName evidence="1">G domain-containing protein</fullName>
    </recommendedName>
</protein>
<reference evidence="2" key="1">
    <citation type="journal article" date="2020" name="Nat. Commun.">
        <title>Large-scale genome sequencing of mycorrhizal fungi provides insights into the early evolution of symbiotic traits.</title>
        <authorList>
            <person name="Miyauchi S."/>
            <person name="Kiss E."/>
            <person name="Kuo A."/>
            <person name="Drula E."/>
            <person name="Kohler A."/>
            <person name="Sanchez-Garcia M."/>
            <person name="Morin E."/>
            <person name="Andreopoulos B."/>
            <person name="Barry K.W."/>
            <person name="Bonito G."/>
            <person name="Buee M."/>
            <person name="Carver A."/>
            <person name="Chen C."/>
            <person name="Cichocki N."/>
            <person name="Clum A."/>
            <person name="Culley D."/>
            <person name="Crous P.W."/>
            <person name="Fauchery L."/>
            <person name="Girlanda M."/>
            <person name="Hayes R.D."/>
            <person name="Keri Z."/>
            <person name="LaButti K."/>
            <person name="Lipzen A."/>
            <person name="Lombard V."/>
            <person name="Magnuson J."/>
            <person name="Maillard F."/>
            <person name="Murat C."/>
            <person name="Nolan M."/>
            <person name="Ohm R.A."/>
            <person name="Pangilinan J."/>
            <person name="Pereira M.F."/>
            <person name="Perotto S."/>
            <person name="Peter M."/>
            <person name="Pfister S."/>
            <person name="Riley R."/>
            <person name="Sitrit Y."/>
            <person name="Stielow J.B."/>
            <person name="Szollosi G."/>
            <person name="Zifcakova L."/>
            <person name="Stursova M."/>
            <person name="Spatafora J.W."/>
            <person name="Tedersoo L."/>
            <person name="Vaario L.M."/>
            <person name="Yamada A."/>
            <person name="Yan M."/>
            <person name="Wang P."/>
            <person name="Xu J."/>
            <person name="Bruns T."/>
            <person name="Baldrian P."/>
            <person name="Vilgalys R."/>
            <person name="Dunand C."/>
            <person name="Henrissat B."/>
            <person name="Grigoriev I.V."/>
            <person name="Hibbett D."/>
            <person name="Nagy L.G."/>
            <person name="Martin F.M."/>
        </authorList>
    </citation>
    <scope>NUCLEOTIDE SEQUENCE</scope>
    <source>
        <strain evidence="2">UP504</strain>
    </source>
</reference>
<dbReference type="Pfam" id="PF01926">
    <property type="entry name" value="MMR_HSR1"/>
    <property type="match status" value="1"/>
</dbReference>
<accession>A0A9P6AWB7</accession>
<dbReference type="InterPro" id="IPR027417">
    <property type="entry name" value="P-loop_NTPase"/>
</dbReference>